<protein>
    <submittedName>
        <fullName evidence="11">Mevalonate kinase</fullName>
    </submittedName>
</protein>
<dbReference type="Gene3D" id="3.30.70.890">
    <property type="entry name" value="GHMP kinase, C-terminal domain"/>
    <property type="match status" value="1"/>
</dbReference>
<evidence type="ECO:0000256" key="1">
    <source>
        <dbReference type="ARBA" id="ARBA00022490"/>
    </source>
</evidence>
<dbReference type="GO" id="GO:0005524">
    <property type="term" value="F:ATP binding"/>
    <property type="evidence" value="ECO:0007669"/>
    <property type="project" value="UniProtKB-KW"/>
</dbReference>
<keyword evidence="5 11" id="KW-0418">Kinase</keyword>
<comment type="pathway">
    <text evidence="9">Isoprenoid biosynthesis; isopentenyl diphosphate biosynthesis via mevalonate pathway; isopentenyl diphosphate from (R)-mevalonate: step 1/3.</text>
</comment>
<keyword evidence="7" id="KW-0460">Magnesium</keyword>
<keyword evidence="2" id="KW-0444">Lipid biosynthesis</keyword>
<dbReference type="GO" id="GO:0004496">
    <property type="term" value="F:mevalonate kinase activity"/>
    <property type="evidence" value="ECO:0007669"/>
    <property type="project" value="InterPro"/>
</dbReference>
<evidence type="ECO:0000256" key="4">
    <source>
        <dbReference type="ARBA" id="ARBA00022741"/>
    </source>
</evidence>
<evidence type="ECO:0000256" key="8">
    <source>
        <dbReference type="ARBA" id="ARBA00023098"/>
    </source>
</evidence>
<dbReference type="SUPFAM" id="SSF54211">
    <property type="entry name" value="Ribosomal protein S5 domain 2-like"/>
    <property type="match status" value="1"/>
</dbReference>
<dbReference type="InterPro" id="IPR006204">
    <property type="entry name" value="GHMP_kinase_N_dom"/>
</dbReference>
<evidence type="ECO:0000256" key="6">
    <source>
        <dbReference type="ARBA" id="ARBA00022840"/>
    </source>
</evidence>
<keyword evidence="6" id="KW-0067">ATP-binding</keyword>
<dbReference type="Pfam" id="PF00288">
    <property type="entry name" value="GHMP_kinases_N"/>
    <property type="match status" value="1"/>
</dbReference>
<dbReference type="EMBL" id="UGNV01000001">
    <property type="protein sequence ID" value="STX29811.1"/>
    <property type="molecule type" value="Genomic_DNA"/>
</dbReference>
<dbReference type="SUPFAM" id="SSF55060">
    <property type="entry name" value="GHMP Kinase, C-terminal domain"/>
    <property type="match status" value="1"/>
</dbReference>
<keyword evidence="8" id="KW-0443">Lipid metabolism</keyword>
<keyword evidence="4" id="KW-0547">Nucleotide-binding</keyword>
<keyword evidence="12" id="KW-1185">Reference proteome</keyword>
<dbReference type="GO" id="GO:0019287">
    <property type="term" value="P:isopentenyl diphosphate biosynthetic process, mevalonate pathway"/>
    <property type="evidence" value="ECO:0007669"/>
    <property type="project" value="UniProtKB-UniPathway"/>
</dbReference>
<dbReference type="PANTHER" id="PTHR43290:SF2">
    <property type="entry name" value="MEVALONATE KINASE"/>
    <property type="match status" value="1"/>
</dbReference>
<accession>A0A378I564</accession>
<sequence>MMFCSFVTSTHGKWILAGEHAVLRGHGALVFPVKGRKLTLTYCPSTTELHADFSGASSHDMHLLFWPVLERGQKLLGHSINRLTGHFHIESNIPIGAGMGASAALCVAVARWFSTQKLLTSDQLFSFARELENLFHGQSSGLDIAGVAATAGVYFQQGQTEPIQQTWQPQLYLSSCEQVGLTLHCNNQVSNLWQTNEAYARNIDEMMQQAVHKARKALESASAKDGLVLLQEAIQESADCFKAWGLVSENLFQHMQLLLQQGALAVKPTGSGGGGYVISLWNKEPPPLPFELIPA</sequence>
<dbReference type="Gene3D" id="3.30.230.10">
    <property type="match status" value="1"/>
</dbReference>
<evidence type="ECO:0000256" key="5">
    <source>
        <dbReference type="ARBA" id="ARBA00022777"/>
    </source>
</evidence>
<proteinExistence type="predicted"/>
<evidence type="ECO:0000256" key="2">
    <source>
        <dbReference type="ARBA" id="ARBA00022516"/>
    </source>
</evidence>
<evidence type="ECO:0000259" key="10">
    <source>
        <dbReference type="Pfam" id="PF00288"/>
    </source>
</evidence>
<keyword evidence="1" id="KW-0963">Cytoplasm</keyword>
<name>A0A378I564_9GAMM</name>
<gene>
    <name evidence="11" type="ORF">NCTC13315_02366</name>
</gene>
<dbReference type="AlphaFoldDB" id="A0A378I564"/>
<dbReference type="PRINTS" id="PR00959">
    <property type="entry name" value="MEVGALKINASE"/>
</dbReference>
<evidence type="ECO:0000313" key="12">
    <source>
        <dbReference type="Proteomes" id="UP000254968"/>
    </source>
</evidence>
<dbReference type="InterPro" id="IPR006205">
    <property type="entry name" value="Mev_gal_kin"/>
</dbReference>
<evidence type="ECO:0000256" key="7">
    <source>
        <dbReference type="ARBA" id="ARBA00022842"/>
    </source>
</evidence>
<reference evidence="11 12" key="1">
    <citation type="submission" date="2018-06" db="EMBL/GenBank/DDBJ databases">
        <authorList>
            <consortium name="Pathogen Informatics"/>
            <person name="Doyle S."/>
        </authorList>
    </citation>
    <scope>NUCLEOTIDE SEQUENCE [LARGE SCALE GENOMIC DNA]</scope>
    <source>
        <strain evidence="11 12">NCTC13315</strain>
    </source>
</reference>
<dbReference type="GO" id="GO:0005829">
    <property type="term" value="C:cytosol"/>
    <property type="evidence" value="ECO:0007669"/>
    <property type="project" value="TreeGrafter"/>
</dbReference>
<dbReference type="UniPathway" id="UPA00057">
    <property type="reaction ID" value="UER00098"/>
</dbReference>
<evidence type="ECO:0000256" key="3">
    <source>
        <dbReference type="ARBA" id="ARBA00022679"/>
    </source>
</evidence>
<dbReference type="PANTHER" id="PTHR43290">
    <property type="entry name" value="MEVALONATE KINASE"/>
    <property type="match status" value="1"/>
</dbReference>
<dbReference type="InterPro" id="IPR020568">
    <property type="entry name" value="Ribosomal_Su5_D2-typ_SF"/>
</dbReference>
<dbReference type="InterPro" id="IPR036554">
    <property type="entry name" value="GHMP_kinase_C_sf"/>
</dbReference>
<feature type="domain" description="GHMP kinase N-terminal" evidence="10">
    <location>
        <begin position="84"/>
        <end position="145"/>
    </location>
</feature>
<dbReference type="InterPro" id="IPR014721">
    <property type="entry name" value="Ribsml_uS5_D2-typ_fold_subgr"/>
</dbReference>
<keyword evidence="3" id="KW-0808">Transferase</keyword>
<evidence type="ECO:0000313" key="11">
    <source>
        <dbReference type="EMBL" id="STX29811.1"/>
    </source>
</evidence>
<organism evidence="11 12">
    <name type="scientific">Legionella beliardensis</name>
    <dbReference type="NCBI Taxonomy" id="91822"/>
    <lineage>
        <taxon>Bacteria</taxon>
        <taxon>Pseudomonadati</taxon>
        <taxon>Pseudomonadota</taxon>
        <taxon>Gammaproteobacteria</taxon>
        <taxon>Legionellales</taxon>
        <taxon>Legionellaceae</taxon>
        <taxon>Legionella</taxon>
    </lineage>
</organism>
<dbReference type="Proteomes" id="UP000254968">
    <property type="component" value="Unassembled WGS sequence"/>
</dbReference>
<evidence type="ECO:0000256" key="9">
    <source>
        <dbReference type="ARBA" id="ARBA00029438"/>
    </source>
</evidence>